<dbReference type="SUPFAM" id="SSF55347">
    <property type="entry name" value="Glyceraldehyde-3-phosphate dehydrogenase-like, C-terminal domain"/>
    <property type="match status" value="1"/>
</dbReference>
<dbReference type="SUPFAM" id="SSF51735">
    <property type="entry name" value="NAD(P)-binding Rossmann-fold domains"/>
    <property type="match status" value="1"/>
</dbReference>
<dbReference type="Gene3D" id="3.40.50.720">
    <property type="entry name" value="NAD(P)-binding Rossmann-like Domain"/>
    <property type="match status" value="1"/>
</dbReference>
<evidence type="ECO:0000313" key="3">
    <source>
        <dbReference type="EMBL" id="HIJ99511.1"/>
    </source>
</evidence>
<dbReference type="Proteomes" id="UP000604391">
    <property type="component" value="Unassembled WGS sequence"/>
</dbReference>
<dbReference type="GO" id="GO:0000166">
    <property type="term" value="F:nucleotide binding"/>
    <property type="evidence" value="ECO:0007669"/>
    <property type="project" value="InterPro"/>
</dbReference>
<sequence>MKVIFFGLGSIGERHARLLMDNFEHELYAFRSGKSSGKNSLGIEEVHTLEEIEKISPDVAFITNPTNLHISTAVQCASQGISLFVEKPLSHNEEGVQKLMDAVKSNDLSLYIAYCMRFHPVIKWLKEHLKNNKAIHATVRVSSYLPNWREGVDHLTHYSAIKDSGGGVLLELSHEIDYLYYLFGIPTIIEAVSSKASRVTTDAEDFADILLSFGGNLNCNLHMNFLSRLNRREMILDFEDHTVVADLAESKVRILSDEDDKVIELPFERDDMYLEQLNYFFDNMGKPGMMNGPDEAPKVLNTLMEIKEAAK</sequence>
<dbReference type="EMBL" id="DVAD01000009">
    <property type="protein sequence ID" value="HIJ99511.1"/>
    <property type="molecule type" value="Genomic_DNA"/>
</dbReference>
<feature type="domain" description="GFO/IDH/MocA-like oxidoreductase" evidence="2">
    <location>
        <begin position="153"/>
        <end position="232"/>
    </location>
</feature>
<dbReference type="Pfam" id="PF01408">
    <property type="entry name" value="GFO_IDH_MocA"/>
    <property type="match status" value="1"/>
</dbReference>
<evidence type="ECO:0000259" key="1">
    <source>
        <dbReference type="Pfam" id="PF01408"/>
    </source>
</evidence>
<dbReference type="Pfam" id="PF22725">
    <property type="entry name" value="GFO_IDH_MocA_C3"/>
    <property type="match status" value="1"/>
</dbReference>
<name>A0A832XIP0_9ARCH</name>
<dbReference type="InterPro" id="IPR055170">
    <property type="entry name" value="GFO_IDH_MocA-like_dom"/>
</dbReference>
<dbReference type="InterPro" id="IPR051450">
    <property type="entry name" value="Gfo/Idh/MocA_Oxidoreductases"/>
</dbReference>
<reference evidence="3 4" key="1">
    <citation type="journal article" name="Nat. Commun.">
        <title>Undinarchaeota illuminate DPANN phylogeny and the impact of gene transfer on archaeal evolution.</title>
        <authorList>
            <person name="Dombrowski N."/>
            <person name="Williams T.A."/>
            <person name="Sun J."/>
            <person name="Woodcroft B.J."/>
            <person name="Lee J.H."/>
            <person name="Minh B.Q."/>
            <person name="Rinke C."/>
            <person name="Spang A."/>
        </authorList>
    </citation>
    <scope>NUCLEOTIDE SEQUENCE [LARGE SCALE GENOMIC DNA]</scope>
    <source>
        <strain evidence="3">MAG_bin17</strain>
    </source>
</reference>
<dbReference type="InterPro" id="IPR036291">
    <property type="entry name" value="NAD(P)-bd_dom_sf"/>
</dbReference>
<dbReference type="PANTHER" id="PTHR43377">
    <property type="entry name" value="BILIVERDIN REDUCTASE A"/>
    <property type="match status" value="1"/>
</dbReference>
<comment type="caution">
    <text evidence="3">The sequence shown here is derived from an EMBL/GenBank/DDBJ whole genome shotgun (WGS) entry which is preliminary data.</text>
</comment>
<dbReference type="InterPro" id="IPR000683">
    <property type="entry name" value="Gfo/Idh/MocA-like_OxRdtase_N"/>
</dbReference>
<evidence type="ECO:0000313" key="4">
    <source>
        <dbReference type="Proteomes" id="UP000604391"/>
    </source>
</evidence>
<evidence type="ECO:0000259" key="2">
    <source>
        <dbReference type="Pfam" id="PF22725"/>
    </source>
</evidence>
<accession>A0A832XIP0</accession>
<protein>
    <submittedName>
        <fullName evidence="3">Gfo/Idh/MocA family oxidoreductase</fullName>
    </submittedName>
</protein>
<organism evidence="3 4">
    <name type="scientific">Candidatus Undinarchaeum marinum</name>
    <dbReference type="NCBI Taxonomy" id="2756141"/>
    <lineage>
        <taxon>Archaea</taxon>
        <taxon>Candidatus Undinarchaeota</taxon>
        <taxon>Candidatus Undinarchaeia</taxon>
        <taxon>Candidatus Undinarchaeales</taxon>
        <taxon>Candidatus Undinarchaeaceae</taxon>
        <taxon>Candidatus Undinarchaeum</taxon>
    </lineage>
</organism>
<dbReference type="AlphaFoldDB" id="A0A832XIP0"/>
<proteinExistence type="predicted"/>
<keyword evidence="4" id="KW-1185">Reference proteome</keyword>
<dbReference type="Gene3D" id="3.30.360.10">
    <property type="entry name" value="Dihydrodipicolinate Reductase, domain 2"/>
    <property type="match status" value="1"/>
</dbReference>
<dbReference type="PANTHER" id="PTHR43377:SF1">
    <property type="entry name" value="BILIVERDIN REDUCTASE A"/>
    <property type="match status" value="1"/>
</dbReference>
<gene>
    <name evidence="3" type="ORF">H1011_01645</name>
</gene>
<feature type="domain" description="Gfo/Idh/MocA-like oxidoreductase N-terminal" evidence="1">
    <location>
        <begin position="2"/>
        <end position="112"/>
    </location>
</feature>